<evidence type="ECO:0000259" key="2">
    <source>
        <dbReference type="SMART" id="SM00829"/>
    </source>
</evidence>
<dbReference type="AlphaFoldDB" id="A0A3P7MB98"/>
<evidence type="ECO:0000313" key="4">
    <source>
        <dbReference type="Proteomes" id="UP000271889"/>
    </source>
</evidence>
<evidence type="ECO:0000256" key="1">
    <source>
        <dbReference type="ARBA" id="ARBA00022857"/>
    </source>
</evidence>
<dbReference type="InterPro" id="IPR020843">
    <property type="entry name" value="ER"/>
</dbReference>
<gene>
    <name evidence="3" type="ORF">CGOC_LOCUS10482</name>
</gene>
<dbReference type="Proteomes" id="UP000271889">
    <property type="component" value="Unassembled WGS sequence"/>
</dbReference>
<dbReference type="GO" id="GO:0003960">
    <property type="term" value="F:quinone reductase (NADPH) activity"/>
    <property type="evidence" value="ECO:0007669"/>
    <property type="project" value="TreeGrafter"/>
</dbReference>
<dbReference type="PANTHER" id="PTHR44154">
    <property type="entry name" value="QUINONE OXIDOREDUCTASE"/>
    <property type="match status" value="1"/>
</dbReference>
<feature type="domain" description="Enoyl reductase (ER)" evidence="2">
    <location>
        <begin position="1"/>
        <end position="184"/>
    </location>
</feature>
<dbReference type="GO" id="GO:0005829">
    <property type="term" value="C:cytosol"/>
    <property type="evidence" value="ECO:0007669"/>
    <property type="project" value="TreeGrafter"/>
</dbReference>
<name>A0A3P7MB98_CYLGO</name>
<dbReference type="Gene3D" id="3.90.180.10">
    <property type="entry name" value="Medium-chain alcohol dehydrogenases, catalytic domain"/>
    <property type="match status" value="1"/>
</dbReference>
<keyword evidence="4" id="KW-1185">Reference proteome</keyword>
<dbReference type="InterPro" id="IPR036291">
    <property type="entry name" value="NAD(P)-bd_dom_sf"/>
</dbReference>
<dbReference type="InterPro" id="IPR013149">
    <property type="entry name" value="ADH-like_C"/>
</dbReference>
<dbReference type="SMART" id="SM00829">
    <property type="entry name" value="PKS_ER"/>
    <property type="match status" value="1"/>
</dbReference>
<keyword evidence="1" id="KW-0521">NADP</keyword>
<proteinExistence type="predicted"/>
<organism evidence="3 4">
    <name type="scientific">Cylicostephanus goldi</name>
    <name type="common">Nematode worm</name>
    <dbReference type="NCBI Taxonomy" id="71465"/>
    <lineage>
        <taxon>Eukaryota</taxon>
        <taxon>Metazoa</taxon>
        <taxon>Ecdysozoa</taxon>
        <taxon>Nematoda</taxon>
        <taxon>Chromadorea</taxon>
        <taxon>Rhabditida</taxon>
        <taxon>Rhabditina</taxon>
        <taxon>Rhabditomorpha</taxon>
        <taxon>Strongyloidea</taxon>
        <taxon>Strongylidae</taxon>
        <taxon>Cylicostephanus</taxon>
    </lineage>
</organism>
<dbReference type="SUPFAM" id="SSF51735">
    <property type="entry name" value="NAD(P)-binding Rossmann-fold domains"/>
    <property type="match status" value="1"/>
</dbReference>
<dbReference type="GO" id="GO:0003730">
    <property type="term" value="F:mRNA 3'-UTR binding"/>
    <property type="evidence" value="ECO:0007669"/>
    <property type="project" value="TreeGrafter"/>
</dbReference>
<dbReference type="EMBL" id="UYRV01111468">
    <property type="protein sequence ID" value="VDN26775.1"/>
    <property type="molecule type" value="Genomic_DNA"/>
</dbReference>
<accession>A0A3P7MB98</accession>
<dbReference type="PANTHER" id="PTHR44154:SF1">
    <property type="entry name" value="QUINONE OXIDOREDUCTASE"/>
    <property type="match status" value="1"/>
</dbReference>
<reference evidence="3 4" key="1">
    <citation type="submission" date="2018-11" db="EMBL/GenBank/DDBJ databases">
        <authorList>
            <consortium name="Pathogen Informatics"/>
        </authorList>
    </citation>
    <scope>NUCLEOTIDE SEQUENCE [LARGE SCALE GENOMIC DNA]</scope>
</reference>
<dbReference type="FunFam" id="3.40.50.720:FF:000244">
    <property type="entry name" value="quinone oxidoreductase"/>
    <property type="match status" value="1"/>
</dbReference>
<sequence length="189" mass="20009">MLVFQRGTNVLVHGASGGVGLAAVQMAAHSGAIVVGTAGTAEGLEIVRKNGATEVFNHRASGYAVEIKEKFPNGLDLILEMAAHQNLRTDLDLLARNGKVAVIGSRGEIMIDPRALMTKESSVFGVTLANSTDADLMTSSAFISEFLASSKYRPVINRTYPLSEIEKAHRDVMAGAGARGKLILSIDDQ</sequence>
<dbReference type="OrthoDB" id="3941538at2759"/>
<dbReference type="InterPro" id="IPR051603">
    <property type="entry name" value="Zinc-ADH_QOR/CCCR"/>
</dbReference>
<dbReference type="Gene3D" id="3.40.50.720">
    <property type="entry name" value="NAD(P)-binding Rossmann-like Domain"/>
    <property type="match status" value="1"/>
</dbReference>
<protein>
    <recommendedName>
        <fullName evidence="2">Enoyl reductase (ER) domain-containing protein</fullName>
    </recommendedName>
</protein>
<dbReference type="Pfam" id="PF00107">
    <property type="entry name" value="ADH_zinc_N"/>
    <property type="match status" value="1"/>
</dbReference>
<evidence type="ECO:0000313" key="3">
    <source>
        <dbReference type="EMBL" id="VDN26775.1"/>
    </source>
</evidence>
<dbReference type="GO" id="GO:0070402">
    <property type="term" value="F:NADPH binding"/>
    <property type="evidence" value="ECO:0007669"/>
    <property type="project" value="TreeGrafter"/>
</dbReference>